<name>A0A221URV8_9FLAO</name>
<dbReference type="EMBL" id="CP022515">
    <property type="protein sequence ID" value="ASO04087.1"/>
    <property type="molecule type" value="Genomic_DNA"/>
</dbReference>
<sequence>MYVFSDIELLLLLDSLRILDNSTDSFYVTEMAIESPCYDYVEQSRLKRLVEEGKIKTYSLEGDFFRFSCKESIKYNGLHIMDFAAIYYCKTINGCLVERNDVIKECASTNGVNALSVDEILSTIVKEKKYMEFIKAL</sequence>
<reference evidence="1 2" key="1">
    <citation type="submission" date="2017-07" db="EMBL/GenBank/DDBJ databases">
        <title>Genome Sequence of Arenibacter algicola Strain SMS7 Isolated from a culture of the Diatom Skeletonema marinoi.</title>
        <authorList>
            <person name="Topel M."/>
            <person name="Pinder M.I.M."/>
            <person name="Johansson O.N."/>
            <person name="Kourtchenko O."/>
            <person name="Godhe A."/>
            <person name="Clarke A.K."/>
        </authorList>
    </citation>
    <scope>NUCLEOTIDE SEQUENCE [LARGE SCALE GENOMIC DNA]</scope>
    <source>
        <strain evidence="1 2">SMS7</strain>
    </source>
</reference>
<dbReference type="KEGG" id="aalg:AREALGSMS7_00599"/>
<evidence type="ECO:0000313" key="1">
    <source>
        <dbReference type="EMBL" id="ASO04087.1"/>
    </source>
</evidence>
<dbReference type="RefSeq" id="WP_093977194.1">
    <property type="nucleotide sequence ID" value="NZ_CP022515.1"/>
</dbReference>
<dbReference type="Proteomes" id="UP000204551">
    <property type="component" value="Chromosome"/>
</dbReference>
<dbReference type="AlphaFoldDB" id="A0A221URV8"/>
<organism evidence="1 2">
    <name type="scientific">Arenibacter algicola</name>
    <dbReference type="NCBI Taxonomy" id="616991"/>
    <lineage>
        <taxon>Bacteria</taxon>
        <taxon>Pseudomonadati</taxon>
        <taxon>Bacteroidota</taxon>
        <taxon>Flavobacteriia</taxon>
        <taxon>Flavobacteriales</taxon>
        <taxon>Flavobacteriaceae</taxon>
        <taxon>Arenibacter</taxon>
    </lineage>
</organism>
<accession>A0A221URV8</accession>
<protein>
    <submittedName>
        <fullName evidence="1">Uncharacterized protein</fullName>
    </submittedName>
</protein>
<gene>
    <name evidence="1" type="ORF">AREALGSMS7_00599</name>
</gene>
<evidence type="ECO:0000313" key="2">
    <source>
        <dbReference type="Proteomes" id="UP000204551"/>
    </source>
</evidence>
<proteinExistence type="predicted"/>